<keyword evidence="1" id="KW-1133">Transmembrane helix</keyword>
<evidence type="ECO:0000313" key="2">
    <source>
        <dbReference type="EMBL" id="MCG2628501.1"/>
    </source>
</evidence>
<evidence type="ECO:0000313" key="5">
    <source>
        <dbReference type="Proteomes" id="UP001139054"/>
    </source>
</evidence>
<keyword evidence="4" id="KW-1185">Reference proteome</keyword>
<evidence type="ECO:0000313" key="3">
    <source>
        <dbReference type="EMBL" id="MCG2665385.1"/>
    </source>
</evidence>
<organism evidence="2 5">
    <name type="scientific">Bradyrhizobium zhengyangense</name>
    <dbReference type="NCBI Taxonomy" id="2911009"/>
    <lineage>
        <taxon>Bacteria</taxon>
        <taxon>Pseudomonadati</taxon>
        <taxon>Pseudomonadota</taxon>
        <taxon>Alphaproteobacteria</taxon>
        <taxon>Hyphomicrobiales</taxon>
        <taxon>Nitrobacteraceae</taxon>
        <taxon>Bradyrhizobium</taxon>
    </lineage>
</organism>
<dbReference type="EMBL" id="JAKLTY010000010">
    <property type="protein sequence ID" value="MCG2628501.1"/>
    <property type="molecule type" value="Genomic_DNA"/>
</dbReference>
<name>A0A9X1U968_9BRAD</name>
<accession>A0A9X1U968</accession>
<feature type="transmembrane region" description="Helical" evidence="1">
    <location>
        <begin position="22"/>
        <end position="46"/>
    </location>
</feature>
<keyword evidence="1" id="KW-0472">Membrane</keyword>
<gene>
    <name evidence="3" type="ORF">L6637_00390</name>
    <name evidence="2" type="ORF">L6654_17845</name>
</gene>
<dbReference type="Proteomes" id="UP001139054">
    <property type="component" value="Unassembled WGS sequence"/>
</dbReference>
<protein>
    <submittedName>
        <fullName evidence="2">Uncharacterized protein</fullName>
    </submittedName>
</protein>
<sequence>MLDTTTAELSKSQTERRHVGDFAIPFIFFTLAGTAMIAWIAGLGWLSWRILAWLLS</sequence>
<dbReference type="Proteomes" id="UP001139012">
    <property type="component" value="Unassembled WGS sequence"/>
</dbReference>
<proteinExistence type="predicted"/>
<dbReference type="RefSeq" id="WP_237861958.1">
    <property type="nucleotide sequence ID" value="NZ_JAKLTY010000010.1"/>
</dbReference>
<evidence type="ECO:0000256" key="1">
    <source>
        <dbReference type="SAM" id="Phobius"/>
    </source>
</evidence>
<dbReference type="AlphaFoldDB" id="A0A9X1U968"/>
<dbReference type="EMBL" id="JAKLUA010000001">
    <property type="protein sequence ID" value="MCG2665385.1"/>
    <property type="molecule type" value="Genomic_DNA"/>
</dbReference>
<keyword evidence="1" id="KW-0812">Transmembrane</keyword>
<evidence type="ECO:0000313" key="4">
    <source>
        <dbReference type="Proteomes" id="UP001139012"/>
    </source>
</evidence>
<reference evidence="2" key="1">
    <citation type="submission" date="2022-01" db="EMBL/GenBank/DDBJ databases">
        <title>Genome sequnece data of strain Bradyrhizobium sp. nov.</title>
        <authorList>
            <person name="Zhang J."/>
        </authorList>
    </citation>
    <scope>NUCLEOTIDE SEQUENCE</scope>
    <source>
        <strain evidence="3">WYCCWR 12774</strain>
        <strain evidence="2">WYCCWR 13023</strain>
    </source>
</reference>
<comment type="caution">
    <text evidence="2">The sequence shown here is derived from an EMBL/GenBank/DDBJ whole genome shotgun (WGS) entry which is preliminary data.</text>
</comment>